<dbReference type="Proteomes" id="UP000295543">
    <property type="component" value="Unassembled WGS sequence"/>
</dbReference>
<keyword evidence="2" id="KW-1185">Reference proteome</keyword>
<evidence type="ECO:0000313" key="1">
    <source>
        <dbReference type="EMBL" id="TDK33728.1"/>
    </source>
</evidence>
<dbReference type="EMBL" id="SMTG01000002">
    <property type="protein sequence ID" value="TDK33728.1"/>
    <property type="molecule type" value="Genomic_DNA"/>
</dbReference>
<dbReference type="RefSeq" id="WP_133393142.1">
    <property type="nucleotide sequence ID" value="NZ_SMTG01000002.1"/>
</dbReference>
<gene>
    <name evidence="1" type="ORF">E2F49_06995</name>
</gene>
<protein>
    <submittedName>
        <fullName evidence="1">Uncharacterized protein</fullName>
    </submittedName>
</protein>
<name>A0A4R5UEI0_9GAMM</name>
<evidence type="ECO:0000313" key="2">
    <source>
        <dbReference type="Proteomes" id="UP000295543"/>
    </source>
</evidence>
<organism evidence="1 2">
    <name type="scientific">Luteimonas terrae</name>
    <dbReference type="NCBI Taxonomy" id="1530191"/>
    <lineage>
        <taxon>Bacteria</taxon>
        <taxon>Pseudomonadati</taxon>
        <taxon>Pseudomonadota</taxon>
        <taxon>Gammaproteobacteria</taxon>
        <taxon>Lysobacterales</taxon>
        <taxon>Lysobacteraceae</taxon>
        <taxon>Luteimonas</taxon>
    </lineage>
</organism>
<reference evidence="1 2" key="1">
    <citation type="submission" date="2019-03" db="EMBL/GenBank/DDBJ databases">
        <title>Luteimonas zhaokaii sp.nov., isolated from the rectal contents of Plateau pika in Yushu, Qinghai Province, China.</title>
        <authorList>
            <person name="Zhang G."/>
        </authorList>
    </citation>
    <scope>NUCLEOTIDE SEQUENCE [LARGE SCALE GENOMIC DNA]</scope>
    <source>
        <strain evidence="1 2">THG-MD21</strain>
    </source>
</reference>
<accession>A0A4R5UEI0</accession>
<comment type="caution">
    <text evidence="1">The sequence shown here is derived from an EMBL/GenBank/DDBJ whole genome shotgun (WGS) entry which is preliminary data.</text>
</comment>
<dbReference type="AlphaFoldDB" id="A0A4R5UEI0"/>
<proteinExistence type="predicted"/>
<dbReference type="OrthoDB" id="6026172at2"/>
<sequence>MKHDTDRTLVISLGRNGRVSYPERSWEEIEPVLRRMWEFDGRMCAWHDVRRDVQAAWRASDALASQPAGRRRAFENRAA</sequence>